<feature type="transmembrane region" description="Helical" evidence="1">
    <location>
        <begin position="23"/>
        <end position="44"/>
    </location>
</feature>
<feature type="transmembrane region" description="Helical" evidence="1">
    <location>
        <begin position="192"/>
        <end position="211"/>
    </location>
</feature>
<feature type="transmembrane region" description="Helical" evidence="1">
    <location>
        <begin position="97"/>
        <end position="116"/>
    </location>
</feature>
<feature type="transmembrane region" description="Helical" evidence="1">
    <location>
        <begin position="136"/>
        <end position="161"/>
    </location>
</feature>
<keyword evidence="1" id="KW-0472">Membrane</keyword>
<keyword evidence="3" id="KW-1185">Reference proteome</keyword>
<dbReference type="Proteomes" id="UP000830631">
    <property type="component" value="Chromosome"/>
</dbReference>
<gene>
    <name evidence="2" type="ORF">KV397_03330</name>
</gene>
<evidence type="ECO:0000256" key="1">
    <source>
        <dbReference type="SAM" id="Phobius"/>
    </source>
</evidence>
<protein>
    <submittedName>
        <fullName evidence="2">DUF998 domain-containing protein</fullName>
    </submittedName>
</protein>
<name>A0ABY4IVR8_9MICO</name>
<dbReference type="EMBL" id="CP078078">
    <property type="protein sequence ID" value="UPL16860.1"/>
    <property type="molecule type" value="Genomic_DNA"/>
</dbReference>
<dbReference type="InterPro" id="IPR009339">
    <property type="entry name" value="DUF998"/>
</dbReference>
<reference evidence="2 3" key="1">
    <citation type="submission" date="2021-06" db="EMBL/GenBank/DDBJ databases">
        <title>Genome-based taxonomic framework of Microbacterium strains isolated from marine environment, the description of four new species and reclassification of four preexisting species.</title>
        <authorList>
            <person name="Lee S.D."/>
            <person name="Kim S.-M."/>
            <person name="Byeon Y.-S."/>
            <person name="Yang H.L."/>
            <person name="Kim I.S."/>
        </authorList>
    </citation>
    <scope>NUCLEOTIDE SEQUENCE [LARGE SCALE GENOMIC DNA]</scope>
    <source>
        <strain evidence="2 3">KSW4-10</strain>
    </source>
</reference>
<proteinExistence type="predicted"/>
<dbReference type="Pfam" id="PF06197">
    <property type="entry name" value="DUF998"/>
    <property type="match status" value="1"/>
</dbReference>
<keyword evidence="1" id="KW-1133">Transmembrane helix</keyword>
<evidence type="ECO:0000313" key="3">
    <source>
        <dbReference type="Proteomes" id="UP000830631"/>
    </source>
</evidence>
<accession>A0ABY4IVR8</accession>
<feature type="transmembrane region" description="Helical" evidence="1">
    <location>
        <begin position="64"/>
        <end position="85"/>
    </location>
</feature>
<sequence>MTTHSAPAPEQVRPPRKASTRRLLLFAAVAGPVFYASSIIQGIAREGFDIRIHPLSQLATGSVGWVQMLTFAVAGLGGIALAIAYRRVRTEGIGRRLVPIFVGIFGAAFLLAGLFPMDPQNGFPVGAPEGVVAMSWHSIVHTSAAALSFLALAGAAITLLIREIRARHGAAAVGHGVVAVVLLLPMSPTESSIQIAITGAVAFGWVSVMALRVRRSA</sequence>
<keyword evidence="1" id="KW-0812">Transmembrane</keyword>
<evidence type="ECO:0000313" key="2">
    <source>
        <dbReference type="EMBL" id="UPL16860.1"/>
    </source>
</evidence>
<feature type="transmembrane region" description="Helical" evidence="1">
    <location>
        <begin position="168"/>
        <end position="186"/>
    </location>
</feature>
<dbReference type="RefSeq" id="WP_131492399.1">
    <property type="nucleotide sequence ID" value="NZ_CP078078.1"/>
</dbReference>
<organism evidence="2 3">
    <name type="scientific">Microbacterium aurugineum</name>
    <dbReference type="NCBI Taxonomy" id="2851642"/>
    <lineage>
        <taxon>Bacteria</taxon>
        <taxon>Bacillati</taxon>
        <taxon>Actinomycetota</taxon>
        <taxon>Actinomycetes</taxon>
        <taxon>Micrococcales</taxon>
        <taxon>Microbacteriaceae</taxon>
        <taxon>Microbacterium</taxon>
    </lineage>
</organism>